<gene>
    <name evidence="7" type="ORF">DENIS_0655</name>
</gene>
<name>A0A401FRX0_9BACT</name>
<dbReference type="InterPro" id="IPR036280">
    <property type="entry name" value="Multihaem_cyt_sf"/>
</dbReference>
<proteinExistence type="predicted"/>
<sequence length="138" mass="15433">MDRMLLSALILWFVTLSFVRIGPAVPPPDAGLDGRYAAFFPHDKHMEVVDDCKACHHRYDENGGNVVEEDELDGGDAMRCRTCHTEDASVNAREAFHRMCIQCHRTVEKSENPSGPRTCGGCHPVEMPEDPTPLVIER</sequence>
<dbReference type="SUPFAM" id="SSF48695">
    <property type="entry name" value="Multiheme cytochromes"/>
    <property type="match status" value="1"/>
</dbReference>
<dbReference type="OrthoDB" id="9796996at2"/>
<dbReference type="EMBL" id="BEXT01000001">
    <property type="protein sequence ID" value="GBC59714.1"/>
    <property type="molecule type" value="Genomic_DNA"/>
</dbReference>
<dbReference type="InterPro" id="IPR018247">
    <property type="entry name" value="EF_Hand_1_Ca_BS"/>
</dbReference>
<keyword evidence="4" id="KW-0249">Electron transport</keyword>
<dbReference type="GO" id="GO:0020037">
    <property type="term" value="F:heme binding"/>
    <property type="evidence" value="ECO:0007669"/>
    <property type="project" value="InterPro"/>
</dbReference>
<evidence type="ECO:0000256" key="2">
    <source>
        <dbReference type="ARBA" id="ARBA00022617"/>
    </source>
</evidence>
<feature type="domain" description="Class III cytochrome C" evidence="6">
    <location>
        <begin position="35"/>
        <end position="123"/>
    </location>
</feature>
<keyword evidence="3" id="KW-0479">Metal-binding</keyword>
<evidence type="ECO:0000313" key="8">
    <source>
        <dbReference type="Proteomes" id="UP000288096"/>
    </source>
</evidence>
<dbReference type="CDD" id="cd08168">
    <property type="entry name" value="Cytochrom_C3"/>
    <property type="match status" value="1"/>
</dbReference>
<dbReference type="Pfam" id="PF02085">
    <property type="entry name" value="Cytochrom_CIII"/>
    <property type="match status" value="1"/>
</dbReference>
<keyword evidence="5" id="KW-0408">Iron</keyword>
<dbReference type="InterPro" id="IPR020942">
    <property type="entry name" value="Cyt_c_III_dom"/>
</dbReference>
<organism evidence="7 8">
    <name type="scientific">Desulfonema ishimotonii</name>
    <dbReference type="NCBI Taxonomy" id="45657"/>
    <lineage>
        <taxon>Bacteria</taxon>
        <taxon>Pseudomonadati</taxon>
        <taxon>Thermodesulfobacteriota</taxon>
        <taxon>Desulfobacteria</taxon>
        <taxon>Desulfobacterales</taxon>
        <taxon>Desulfococcaceae</taxon>
        <taxon>Desulfonema</taxon>
    </lineage>
</organism>
<protein>
    <recommendedName>
        <fullName evidence="6">Class III cytochrome C domain-containing protein</fullName>
    </recommendedName>
</protein>
<dbReference type="Proteomes" id="UP000288096">
    <property type="component" value="Unassembled WGS sequence"/>
</dbReference>
<evidence type="ECO:0000256" key="3">
    <source>
        <dbReference type="ARBA" id="ARBA00022723"/>
    </source>
</evidence>
<evidence type="ECO:0000256" key="4">
    <source>
        <dbReference type="ARBA" id="ARBA00022982"/>
    </source>
</evidence>
<keyword evidence="8" id="KW-1185">Reference proteome</keyword>
<evidence type="ECO:0000313" key="7">
    <source>
        <dbReference type="EMBL" id="GBC59714.1"/>
    </source>
</evidence>
<evidence type="ECO:0000256" key="5">
    <source>
        <dbReference type="ARBA" id="ARBA00023004"/>
    </source>
</evidence>
<accession>A0A401FRX0</accession>
<reference evidence="8" key="1">
    <citation type="submission" date="2017-11" db="EMBL/GenBank/DDBJ databases">
        <authorList>
            <person name="Watanabe M."/>
            <person name="Kojima H."/>
        </authorList>
    </citation>
    <scope>NUCLEOTIDE SEQUENCE [LARGE SCALE GENOMIC DNA]</scope>
    <source>
        <strain evidence="8">Tokyo 01</strain>
    </source>
</reference>
<dbReference type="Gene3D" id="3.90.10.10">
    <property type="entry name" value="Cytochrome C3"/>
    <property type="match status" value="1"/>
</dbReference>
<dbReference type="PROSITE" id="PS00018">
    <property type="entry name" value="EF_HAND_1"/>
    <property type="match status" value="1"/>
</dbReference>
<keyword evidence="1" id="KW-0813">Transport</keyword>
<evidence type="ECO:0000259" key="6">
    <source>
        <dbReference type="Pfam" id="PF02085"/>
    </source>
</evidence>
<dbReference type="GO" id="GO:0009055">
    <property type="term" value="F:electron transfer activity"/>
    <property type="evidence" value="ECO:0007669"/>
    <property type="project" value="InterPro"/>
</dbReference>
<comment type="caution">
    <text evidence="7">The sequence shown here is derived from an EMBL/GenBank/DDBJ whole genome shotgun (WGS) entry which is preliminary data.</text>
</comment>
<dbReference type="RefSeq" id="WP_124327204.1">
    <property type="nucleotide sequence ID" value="NZ_BEXT01000001.1"/>
</dbReference>
<dbReference type="GO" id="GO:0046872">
    <property type="term" value="F:metal ion binding"/>
    <property type="evidence" value="ECO:0007669"/>
    <property type="project" value="UniProtKB-KW"/>
</dbReference>
<reference evidence="8" key="2">
    <citation type="submission" date="2019-01" db="EMBL/GenBank/DDBJ databases">
        <title>Genome sequence of Desulfonema ishimotonii strain Tokyo 01.</title>
        <authorList>
            <person name="Fukui M."/>
        </authorList>
    </citation>
    <scope>NUCLEOTIDE SEQUENCE [LARGE SCALE GENOMIC DNA]</scope>
    <source>
        <strain evidence="8">Tokyo 01</strain>
    </source>
</reference>
<keyword evidence="2" id="KW-0349">Heme</keyword>
<evidence type="ECO:0000256" key="1">
    <source>
        <dbReference type="ARBA" id="ARBA00022448"/>
    </source>
</evidence>
<dbReference type="AlphaFoldDB" id="A0A401FRX0"/>